<dbReference type="HOGENOM" id="CLU_057101_0_1_11"/>
<evidence type="ECO:0000256" key="6">
    <source>
        <dbReference type="ARBA" id="ARBA00022989"/>
    </source>
</evidence>
<dbReference type="RefSeq" id="WP_013883829.1">
    <property type="nucleotide sequence ID" value="NC_015671.1"/>
</dbReference>
<dbReference type="STRING" id="593907.Celgi_1803"/>
<dbReference type="Pfam" id="PF01478">
    <property type="entry name" value="Peptidase_A24"/>
    <property type="match status" value="1"/>
</dbReference>
<dbReference type="InterPro" id="IPR000045">
    <property type="entry name" value="Prepilin_IV_endopep_pep"/>
</dbReference>
<dbReference type="PANTHER" id="PTHR30487:SF0">
    <property type="entry name" value="PREPILIN LEADER PEPTIDASE_N-METHYLTRANSFERASE-RELATED"/>
    <property type="match status" value="1"/>
</dbReference>
<organism evidence="13 14">
    <name type="scientific">Cellulomonas gilvus (strain ATCC 13127 / NRRL B-14078)</name>
    <name type="common">Cellvibrio gilvus</name>
    <dbReference type="NCBI Taxonomy" id="593907"/>
    <lineage>
        <taxon>Bacteria</taxon>
        <taxon>Bacillati</taxon>
        <taxon>Actinomycetota</taxon>
        <taxon>Actinomycetes</taxon>
        <taxon>Micrococcales</taxon>
        <taxon>Cellulomonadaceae</taxon>
        <taxon>Cellulomonas</taxon>
    </lineage>
</organism>
<keyword evidence="9" id="KW-0808">Transferase</keyword>
<dbReference type="GO" id="GO:0005886">
    <property type="term" value="C:plasma membrane"/>
    <property type="evidence" value="ECO:0007669"/>
    <property type="project" value="UniProtKB-SubCell"/>
</dbReference>
<keyword evidence="9 13" id="KW-0378">Hydrolase</keyword>
<evidence type="ECO:0000256" key="4">
    <source>
        <dbReference type="ARBA" id="ARBA00022519"/>
    </source>
</evidence>
<dbReference type="eggNOG" id="COG1989">
    <property type="taxonomic scope" value="Bacteria"/>
</dbReference>
<feature type="transmembrane region" description="Helical" evidence="10">
    <location>
        <begin position="127"/>
        <end position="144"/>
    </location>
</feature>
<sequence length="261" mass="27654">MTAALVALAAVVGLAIGSFLNVVVWRVPRGESVVHPPSACPRCGHAIRGRDNVPVVSWLVLRGRCRDCGEPIAARYPLVEASTALLFGLTAWWTGVSWVLPALLFLVAIGVALTLIDLDVHRLPDAIVLPSYPVAVALLALASWNPGGTADWTALVRALIGGAVMFAVYFVVLLVYPAGTGFGDVKLSGVLGLYLGWFGWGALVLGWFGAYLFGGVFSIALVIAQRAGRKSRIPFGPWMLLGAVFGVVCGQAVWEWYLGGL</sequence>
<dbReference type="GO" id="GO:0006465">
    <property type="term" value="P:signal peptide processing"/>
    <property type="evidence" value="ECO:0007669"/>
    <property type="project" value="TreeGrafter"/>
</dbReference>
<dbReference type="InterPro" id="IPR014032">
    <property type="entry name" value="Peptidase_A24A_bac"/>
</dbReference>
<dbReference type="EC" id="2.1.1.-" evidence="9"/>
<feature type="domain" description="Prepilin type IV endopeptidase peptidase" evidence="11">
    <location>
        <begin position="104"/>
        <end position="219"/>
    </location>
</feature>
<evidence type="ECO:0000259" key="12">
    <source>
        <dbReference type="Pfam" id="PF06750"/>
    </source>
</evidence>
<keyword evidence="5 9" id="KW-0812">Transmembrane</keyword>
<comment type="catalytic activity">
    <reaction evidence="9">
        <text>Typically cleaves a -Gly-|-Phe- bond to release an N-terminal, basic peptide of 5-8 residues from type IV prepilin, and then N-methylates the new N-terminal amino group, the methyl donor being S-adenosyl-L-methionine.</text>
        <dbReference type="EC" id="3.4.23.43"/>
    </reaction>
</comment>
<dbReference type="Proteomes" id="UP000000485">
    <property type="component" value="Chromosome"/>
</dbReference>
<evidence type="ECO:0000256" key="7">
    <source>
        <dbReference type="ARBA" id="ARBA00023136"/>
    </source>
</evidence>
<dbReference type="Gene3D" id="1.20.120.1220">
    <property type="match status" value="1"/>
</dbReference>
<evidence type="ECO:0000256" key="10">
    <source>
        <dbReference type="SAM" id="Phobius"/>
    </source>
</evidence>
<dbReference type="KEGG" id="cga:Celgi_1803"/>
<feature type="transmembrane region" description="Helical" evidence="10">
    <location>
        <begin position="85"/>
        <end position="115"/>
    </location>
</feature>
<evidence type="ECO:0000313" key="13">
    <source>
        <dbReference type="EMBL" id="AEI12310.1"/>
    </source>
</evidence>
<keyword evidence="9" id="KW-0511">Multifunctional enzyme</keyword>
<evidence type="ECO:0000256" key="8">
    <source>
        <dbReference type="RuleBase" id="RU003793"/>
    </source>
</evidence>
<feature type="transmembrane region" description="Helical" evidence="10">
    <location>
        <begin position="6"/>
        <end position="25"/>
    </location>
</feature>
<comment type="similarity">
    <text evidence="2 8">Belongs to the peptidase A24 family.</text>
</comment>
<comment type="subcellular location">
    <subcellularLocation>
        <location evidence="1">Cell inner membrane</location>
        <topology evidence="1">Multi-pass membrane protein</topology>
    </subcellularLocation>
    <subcellularLocation>
        <location evidence="9">Cell membrane</location>
        <topology evidence="9">Multi-pass membrane protein</topology>
    </subcellularLocation>
</comment>
<evidence type="ECO:0000259" key="11">
    <source>
        <dbReference type="Pfam" id="PF01478"/>
    </source>
</evidence>
<evidence type="ECO:0000256" key="2">
    <source>
        <dbReference type="ARBA" id="ARBA00005801"/>
    </source>
</evidence>
<dbReference type="InterPro" id="IPR010627">
    <property type="entry name" value="Prepilin_pept_A24_N"/>
</dbReference>
<dbReference type="GO" id="GO:0008168">
    <property type="term" value="F:methyltransferase activity"/>
    <property type="evidence" value="ECO:0007669"/>
    <property type="project" value="UniProtKB-KW"/>
</dbReference>
<dbReference type="Pfam" id="PF06750">
    <property type="entry name" value="A24_N_bact"/>
    <property type="match status" value="1"/>
</dbReference>
<evidence type="ECO:0000256" key="5">
    <source>
        <dbReference type="ARBA" id="ARBA00022692"/>
    </source>
</evidence>
<feature type="domain" description="Prepilin peptidase A24 N-terminal" evidence="12">
    <location>
        <begin position="11"/>
        <end position="92"/>
    </location>
</feature>
<feature type="transmembrane region" description="Helical" evidence="10">
    <location>
        <begin position="156"/>
        <end position="177"/>
    </location>
</feature>
<dbReference type="PRINTS" id="PR00864">
    <property type="entry name" value="PREPILNPTASE"/>
</dbReference>
<evidence type="ECO:0000256" key="1">
    <source>
        <dbReference type="ARBA" id="ARBA00004429"/>
    </source>
</evidence>
<evidence type="ECO:0000256" key="9">
    <source>
        <dbReference type="RuleBase" id="RU003794"/>
    </source>
</evidence>
<keyword evidence="14" id="KW-1185">Reference proteome</keyword>
<dbReference type="GO" id="GO:0032259">
    <property type="term" value="P:methylation"/>
    <property type="evidence" value="ECO:0007669"/>
    <property type="project" value="UniProtKB-KW"/>
</dbReference>
<keyword evidence="7 10" id="KW-0472">Membrane</keyword>
<dbReference type="GO" id="GO:0004190">
    <property type="term" value="F:aspartic-type endopeptidase activity"/>
    <property type="evidence" value="ECO:0007669"/>
    <property type="project" value="UniProtKB-EC"/>
</dbReference>
<evidence type="ECO:0000313" key="14">
    <source>
        <dbReference type="Proteomes" id="UP000000485"/>
    </source>
</evidence>
<dbReference type="AlphaFoldDB" id="F8A6V6"/>
<dbReference type="EMBL" id="CP002665">
    <property type="protein sequence ID" value="AEI12310.1"/>
    <property type="molecule type" value="Genomic_DNA"/>
</dbReference>
<keyword evidence="6 10" id="KW-1133">Transmembrane helix</keyword>
<protein>
    <recommendedName>
        <fullName evidence="9">Prepilin leader peptidase/N-methyltransferase</fullName>
        <ecNumber evidence="9">2.1.1.-</ecNumber>
        <ecNumber evidence="9">3.4.23.43</ecNumber>
    </recommendedName>
</protein>
<dbReference type="PANTHER" id="PTHR30487">
    <property type="entry name" value="TYPE 4 PREPILIN-LIKE PROTEINS LEADER PEPTIDE-PROCESSING ENZYME"/>
    <property type="match status" value="1"/>
</dbReference>
<keyword evidence="3" id="KW-1003">Cell membrane</keyword>
<feature type="transmembrane region" description="Helical" evidence="10">
    <location>
        <begin position="235"/>
        <end position="254"/>
    </location>
</feature>
<dbReference type="InterPro" id="IPR050882">
    <property type="entry name" value="Prepilin_peptidase/N-MTase"/>
</dbReference>
<feature type="transmembrane region" description="Helical" evidence="10">
    <location>
        <begin position="197"/>
        <end position="223"/>
    </location>
</feature>
<keyword evidence="9" id="KW-0489">Methyltransferase</keyword>
<keyword evidence="9" id="KW-0645">Protease</keyword>
<proteinExistence type="inferred from homology"/>
<keyword evidence="4" id="KW-0997">Cell inner membrane</keyword>
<reference evidence="14" key="1">
    <citation type="submission" date="2011-04" db="EMBL/GenBank/DDBJ databases">
        <title>Complete sequence of Cellvibrio gilvus ATCC 13127.</title>
        <authorList>
            <person name="Lucas S."/>
            <person name="Han J."/>
            <person name="Lapidus A."/>
            <person name="Cheng J.-F."/>
            <person name="Goodwin L."/>
            <person name="Pitluck S."/>
            <person name="Peters L."/>
            <person name="Munk A."/>
            <person name="Detter J.C."/>
            <person name="Han C."/>
            <person name="Tapia R."/>
            <person name="Land M."/>
            <person name="Hauser L."/>
            <person name="Kyrpides N."/>
            <person name="Ivanova N."/>
            <person name="Ovchinnikova G."/>
            <person name="Pagani I."/>
            <person name="Mead D."/>
            <person name="Brumm P."/>
            <person name="Woyke T."/>
        </authorList>
    </citation>
    <scope>NUCLEOTIDE SEQUENCE [LARGE SCALE GENOMIC DNA]</scope>
    <source>
        <strain evidence="14">ATCC 13127 / NRRL B-14078</strain>
    </source>
</reference>
<accession>F8A6V6</accession>
<comment type="function">
    <text evidence="9">Plays an essential role in type IV pili and type II pseudopili formation by proteolytically removing the leader sequence from substrate proteins and subsequently monomethylating the alpha-amino group of the newly exposed N-terminal phenylalanine.</text>
</comment>
<dbReference type="EC" id="3.4.23.43" evidence="9"/>
<evidence type="ECO:0000256" key="3">
    <source>
        <dbReference type="ARBA" id="ARBA00022475"/>
    </source>
</evidence>
<gene>
    <name evidence="13" type="ordered locus">Celgi_1803</name>
</gene>
<dbReference type="OrthoDB" id="2087435at2"/>
<name>F8A6V6_CELGA</name>